<feature type="domain" description="NAD-dependent epimerase/dehydratase" evidence="1">
    <location>
        <begin position="6"/>
        <end position="193"/>
    </location>
</feature>
<dbReference type="Gene3D" id="3.40.50.720">
    <property type="entry name" value="NAD(P)-binding Rossmann-like Domain"/>
    <property type="match status" value="1"/>
</dbReference>
<proteinExistence type="predicted"/>
<accession>A0ABV3PRX5</accession>
<evidence type="ECO:0000259" key="1">
    <source>
        <dbReference type="Pfam" id="PF01370"/>
    </source>
</evidence>
<comment type="caution">
    <text evidence="2">The sequence shown here is derived from an EMBL/GenBank/DDBJ whole genome shotgun (WGS) entry which is preliminary data.</text>
</comment>
<reference evidence="2 3" key="1">
    <citation type="submission" date="2024-07" db="EMBL/GenBank/DDBJ databases">
        <title>Description of Labrys sedimenti sp. nov., isolated from a diclofenac-degrading enrichment culture.</title>
        <authorList>
            <person name="Tancsics A."/>
            <person name="Csepanyi A."/>
        </authorList>
    </citation>
    <scope>NUCLEOTIDE SEQUENCE [LARGE SCALE GENOMIC DNA]</scope>
    <source>
        <strain evidence="2 3">LMG 23578</strain>
    </source>
</reference>
<organism evidence="2 3">
    <name type="scientific">Labrys neptuniae</name>
    <dbReference type="NCBI Taxonomy" id="376174"/>
    <lineage>
        <taxon>Bacteria</taxon>
        <taxon>Pseudomonadati</taxon>
        <taxon>Pseudomonadota</taxon>
        <taxon>Alphaproteobacteria</taxon>
        <taxon>Hyphomicrobiales</taxon>
        <taxon>Xanthobacteraceae</taxon>
        <taxon>Labrys</taxon>
    </lineage>
</organism>
<gene>
    <name evidence="2" type="ORF">ABXS05_21985</name>
</gene>
<dbReference type="RefSeq" id="WP_367625404.1">
    <property type="nucleotide sequence ID" value="NZ_JBFNQD010000008.1"/>
</dbReference>
<dbReference type="PANTHER" id="PTHR43103:SF6">
    <property type="entry name" value="PUTATIVE-RELATED"/>
    <property type="match status" value="1"/>
</dbReference>
<dbReference type="InterPro" id="IPR036291">
    <property type="entry name" value="NAD(P)-bd_dom_sf"/>
</dbReference>
<evidence type="ECO:0000313" key="2">
    <source>
        <dbReference type="EMBL" id="MEW9308241.1"/>
    </source>
</evidence>
<protein>
    <submittedName>
        <fullName evidence="2">NAD(P)-dependent oxidoreductase</fullName>
    </submittedName>
</protein>
<dbReference type="Pfam" id="PF01370">
    <property type="entry name" value="Epimerase"/>
    <property type="match status" value="1"/>
</dbReference>
<dbReference type="InterPro" id="IPR001509">
    <property type="entry name" value="Epimerase_deHydtase"/>
</dbReference>
<dbReference type="SUPFAM" id="SSF51735">
    <property type="entry name" value="NAD(P)-binding Rossmann-fold domains"/>
    <property type="match status" value="1"/>
</dbReference>
<name>A0ABV3PRX5_9HYPH</name>
<sequence length="298" mass="33686">MAKRIMFTGGSGKAGRHVVKDLLDHGYEVLNIDTKPLDDPRVRTLIADITDAGQVFNALSSYMGTHEFDASLRPQKVDAVVHFAAIPRIMIVPDNEVFRVNALGTYNVIEAATKLGIRKVVIASSETTYGVVFAHEHRNPTYFPLDEDYDVDPMDSYALSKVVNEKTARAFALREGIDIYALRIGNVIIPEDYTENFPKWFADPGFRKRIAWSYIDARDLGQITRLAIEKEGLGFQVFNAVNDETSSNLPTAELLRRFYPEVPVKGTLGEYETLLSNKKARELLGFREEHPWRRYVKG</sequence>
<dbReference type="PANTHER" id="PTHR43103">
    <property type="entry name" value="NUCLEOSIDE-DIPHOSPHATE-SUGAR EPIMERASE"/>
    <property type="match status" value="1"/>
</dbReference>
<evidence type="ECO:0000313" key="3">
    <source>
        <dbReference type="Proteomes" id="UP001555786"/>
    </source>
</evidence>
<dbReference type="Proteomes" id="UP001555786">
    <property type="component" value="Unassembled WGS sequence"/>
</dbReference>
<dbReference type="EMBL" id="JBFNQD010000008">
    <property type="protein sequence ID" value="MEW9308241.1"/>
    <property type="molecule type" value="Genomic_DNA"/>
</dbReference>
<keyword evidence="3" id="KW-1185">Reference proteome</keyword>